<name>A0ABP3T176_9SPHN</name>
<dbReference type="InterPro" id="IPR014710">
    <property type="entry name" value="RmlC-like_jellyroll"/>
</dbReference>
<dbReference type="SUPFAM" id="SSF51182">
    <property type="entry name" value="RmlC-like cupins"/>
    <property type="match status" value="1"/>
</dbReference>
<keyword evidence="4" id="KW-1185">Reference proteome</keyword>
<dbReference type="PANTHER" id="PTHR35848:SF9">
    <property type="entry name" value="SLL1358 PROTEIN"/>
    <property type="match status" value="1"/>
</dbReference>
<evidence type="ECO:0000313" key="3">
    <source>
        <dbReference type="EMBL" id="GAA0663715.1"/>
    </source>
</evidence>
<evidence type="ECO:0000256" key="1">
    <source>
        <dbReference type="ARBA" id="ARBA00022723"/>
    </source>
</evidence>
<dbReference type="Gene3D" id="2.60.120.10">
    <property type="entry name" value="Jelly Rolls"/>
    <property type="match status" value="1"/>
</dbReference>
<dbReference type="Pfam" id="PF07883">
    <property type="entry name" value="Cupin_2"/>
    <property type="match status" value="1"/>
</dbReference>
<feature type="domain" description="Cupin type-2" evidence="2">
    <location>
        <begin position="44"/>
        <end position="115"/>
    </location>
</feature>
<dbReference type="InterPro" id="IPR011051">
    <property type="entry name" value="RmlC_Cupin_sf"/>
</dbReference>
<dbReference type="InterPro" id="IPR013096">
    <property type="entry name" value="Cupin_2"/>
</dbReference>
<proteinExistence type="predicted"/>
<accession>A0ABP3T176</accession>
<keyword evidence="1" id="KW-0479">Metal-binding</keyword>
<dbReference type="EMBL" id="BAAAES010000007">
    <property type="protein sequence ID" value="GAA0663715.1"/>
    <property type="molecule type" value="Genomic_DNA"/>
</dbReference>
<comment type="caution">
    <text evidence="3">The sequence shown here is derived from an EMBL/GenBank/DDBJ whole genome shotgun (WGS) entry which is preliminary data.</text>
</comment>
<reference evidence="4" key="1">
    <citation type="journal article" date="2019" name="Int. J. Syst. Evol. Microbiol.">
        <title>The Global Catalogue of Microorganisms (GCM) 10K type strain sequencing project: providing services to taxonomists for standard genome sequencing and annotation.</title>
        <authorList>
            <consortium name="The Broad Institute Genomics Platform"/>
            <consortium name="The Broad Institute Genome Sequencing Center for Infectious Disease"/>
            <person name="Wu L."/>
            <person name="Ma J."/>
        </authorList>
    </citation>
    <scope>NUCLEOTIDE SEQUENCE [LARGE SCALE GENOMIC DNA]</scope>
    <source>
        <strain evidence="4">JCM 14603</strain>
    </source>
</reference>
<dbReference type="InterPro" id="IPR051610">
    <property type="entry name" value="GPI/OXD"/>
</dbReference>
<gene>
    <name evidence="3" type="ORF">GCM10009102_11210</name>
</gene>
<dbReference type="RefSeq" id="WP_163960044.1">
    <property type="nucleotide sequence ID" value="NZ_BAAAES010000007.1"/>
</dbReference>
<dbReference type="Proteomes" id="UP001500238">
    <property type="component" value="Unassembled WGS sequence"/>
</dbReference>
<organism evidence="3 4">
    <name type="scientific">Sphingomonas insulae</name>
    <dbReference type="NCBI Taxonomy" id="424800"/>
    <lineage>
        <taxon>Bacteria</taxon>
        <taxon>Pseudomonadati</taxon>
        <taxon>Pseudomonadota</taxon>
        <taxon>Alphaproteobacteria</taxon>
        <taxon>Sphingomonadales</taxon>
        <taxon>Sphingomonadaceae</taxon>
        <taxon>Sphingomonas</taxon>
    </lineage>
</organism>
<dbReference type="PANTHER" id="PTHR35848">
    <property type="entry name" value="OXALATE-BINDING PROTEIN"/>
    <property type="match status" value="1"/>
</dbReference>
<sequence length="152" mass="16337">MPRIDPATIEPKRGSDYPAPFHLPLAGREARNVMPAGADFVANHVIVPPGGWSSQRHWHVGEDEIVVVLSGAAILVDEEGRHPMAAGEIAVFPKGDGNGHKLVNEGDAPLVLLAVSLPEASKVVYSDIDLIWTPEGGEQQRNGTPYPRRDQA</sequence>
<evidence type="ECO:0000259" key="2">
    <source>
        <dbReference type="Pfam" id="PF07883"/>
    </source>
</evidence>
<protein>
    <submittedName>
        <fullName evidence="3">Cupin domain-containing protein</fullName>
    </submittedName>
</protein>
<evidence type="ECO:0000313" key="4">
    <source>
        <dbReference type="Proteomes" id="UP001500238"/>
    </source>
</evidence>